<keyword evidence="1" id="KW-0175">Coiled coil</keyword>
<name>A0A2G8S6A6_9APHY</name>
<dbReference type="AlphaFoldDB" id="A0A2G8S6A6"/>
<feature type="region of interest" description="Disordered" evidence="2">
    <location>
        <begin position="113"/>
        <end position="135"/>
    </location>
</feature>
<organism evidence="3 4">
    <name type="scientific">Ganoderma sinense ZZ0214-1</name>
    <dbReference type="NCBI Taxonomy" id="1077348"/>
    <lineage>
        <taxon>Eukaryota</taxon>
        <taxon>Fungi</taxon>
        <taxon>Dikarya</taxon>
        <taxon>Basidiomycota</taxon>
        <taxon>Agaricomycotina</taxon>
        <taxon>Agaricomycetes</taxon>
        <taxon>Polyporales</taxon>
        <taxon>Polyporaceae</taxon>
        <taxon>Ganoderma</taxon>
    </lineage>
</organism>
<dbReference type="Proteomes" id="UP000230002">
    <property type="component" value="Unassembled WGS sequence"/>
</dbReference>
<accession>A0A2G8S6A6</accession>
<sequence>MERPANASSSNTVQGPAANGTSNDGPTARLNALATSMGAADPFHAMMLAGYRATEPLGLYASYTAQQVAVAQNEHIKQCTADLRGDMAKITDRLDDMSSVLNSASGKIRELEQRDEAGIGPQKARNGGTGGGEDDMEKRLQDAIRASEEKAEKRLLDAVRMLEEKVERRLLDAIRASEDKMNRRCDKMLEELESNIGAVERWVGVLQKQADDLKIRTEAIELTLGEMEKKFKALEEKLGNATNDLAVKHMKLTNDTINEFKLKTKDGKPANERGPMITVEGLELAVKELEELTFGSISVPVHANFIPPPSGLSASNRAQPTFAPGASGPMIGTIELYQRIRQVTEYTNKGFEGLKHWILYLKSRSVGVERSITRRENARLGYRPDVEYLDVPCPDGSCPGSWQVDGKRRLRNSDLTNAHTP</sequence>
<proteinExistence type="predicted"/>
<evidence type="ECO:0000256" key="1">
    <source>
        <dbReference type="SAM" id="Coils"/>
    </source>
</evidence>
<gene>
    <name evidence="3" type="ORF">GSI_09361</name>
</gene>
<dbReference type="EMBL" id="AYKW01000023">
    <property type="protein sequence ID" value="PIL29310.1"/>
    <property type="molecule type" value="Genomic_DNA"/>
</dbReference>
<evidence type="ECO:0000313" key="4">
    <source>
        <dbReference type="Proteomes" id="UP000230002"/>
    </source>
</evidence>
<feature type="region of interest" description="Disordered" evidence="2">
    <location>
        <begin position="1"/>
        <end position="29"/>
    </location>
</feature>
<comment type="caution">
    <text evidence="3">The sequence shown here is derived from an EMBL/GenBank/DDBJ whole genome shotgun (WGS) entry which is preliminary data.</text>
</comment>
<keyword evidence="4" id="KW-1185">Reference proteome</keyword>
<reference evidence="3 4" key="1">
    <citation type="journal article" date="2015" name="Sci. Rep.">
        <title>Chromosome-level genome map provides insights into diverse defense mechanisms in the medicinal fungus Ganoderma sinense.</title>
        <authorList>
            <person name="Zhu Y."/>
            <person name="Xu J."/>
            <person name="Sun C."/>
            <person name="Zhou S."/>
            <person name="Xu H."/>
            <person name="Nelson D.R."/>
            <person name="Qian J."/>
            <person name="Song J."/>
            <person name="Luo H."/>
            <person name="Xiang L."/>
            <person name="Li Y."/>
            <person name="Xu Z."/>
            <person name="Ji A."/>
            <person name="Wang L."/>
            <person name="Lu S."/>
            <person name="Hayward A."/>
            <person name="Sun W."/>
            <person name="Li X."/>
            <person name="Schwartz D.C."/>
            <person name="Wang Y."/>
            <person name="Chen S."/>
        </authorList>
    </citation>
    <scope>NUCLEOTIDE SEQUENCE [LARGE SCALE GENOMIC DNA]</scope>
    <source>
        <strain evidence="3 4">ZZ0214-1</strain>
    </source>
</reference>
<feature type="coiled-coil region" evidence="1">
    <location>
        <begin position="217"/>
        <end position="244"/>
    </location>
</feature>
<evidence type="ECO:0000256" key="2">
    <source>
        <dbReference type="SAM" id="MobiDB-lite"/>
    </source>
</evidence>
<protein>
    <submittedName>
        <fullName evidence="3">Uncharacterized protein</fullName>
    </submittedName>
</protein>
<evidence type="ECO:0000313" key="3">
    <source>
        <dbReference type="EMBL" id="PIL29310.1"/>
    </source>
</evidence>
<feature type="compositionally biased region" description="Polar residues" evidence="2">
    <location>
        <begin position="1"/>
        <end position="25"/>
    </location>
</feature>